<evidence type="ECO:0000313" key="1">
    <source>
        <dbReference type="EMBL" id="VTR25913.1"/>
    </source>
</evidence>
<sequence>MKKIIFALLAIILICSYLFYRHHFTVPSKQPFRCDAQLISHIERHNKNIDINLFSSIIFTIRGEGLLEMTGDVYTR</sequence>
<organism evidence="1">
    <name type="scientific">Serratia fonticola</name>
    <dbReference type="NCBI Taxonomy" id="47917"/>
    <lineage>
        <taxon>Bacteria</taxon>
        <taxon>Pseudomonadati</taxon>
        <taxon>Pseudomonadota</taxon>
        <taxon>Gammaproteobacteria</taxon>
        <taxon>Enterobacterales</taxon>
        <taxon>Yersiniaceae</taxon>
        <taxon>Serratia</taxon>
    </lineage>
</organism>
<protein>
    <submittedName>
        <fullName evidence="1">Uncharacterized protein</fullName>
    </submittedName>
</protein>
<accession>A0A4U9U105</accession>
<dbReference type="EMBL" id="CABEEZ010000041">
    <property type="protein sequence ID" value="VTR25913.1"/>
    <property type="molecule type" value="Genomic_DNA"/>
</dbReference>
<gene>
    <name evidence="1" type="ORF">NCTC12965_02259</name>
</gene>
<reference evidence="1" key="1">
    <citation type="submission" date="2019-05" db="EMBL/GenBank/DDBJ databases">
        <authorList>
            <consortium name="Pathogen Informatics"/>
        </authorList>
    </citation>
    <scope>NUCLEOTIDE SEQUENCE [LARGE SCALE GENOMIC DNA]</scope>
    <source>
        <strain evidence="1">NCTC12965</strain>
    </source>
</reference>
<dbReference type="AlphaFoldDB" id="A0A4U9U105"/>
<name>A0A4U9U105_SERFO</name>
<proteinExistence type="predicted"/>